<dbReference type="KEGG" id="mmar:MODMU_2555"/>
<evidence type="ECO:0000256" key="1">
    <source>
        <dbReference type="SAM" id="Phobius"/>
    </source>
</evidence>
<reference evidence="2 3" key="1">
    <citation type="journal article" date="2012" name="J. Bacteriol.">
        <title>Genome Sequence of Radiation-Resistant Modestobacter marinus Strain BC501, a Representative Actinobacterium That Thrives on Calcareous Stone Surfaces.</title>
        <authorList>
            <person name="Normand P."/>
            <person name="Gury J."/>
            <person name="Pujic P."/>
            <person name="Chouaia B."/>
            <person name="Crotti E."/>
            <person name="Brusetti L."/>
            <person name="Daffonchio D."/>
            <person name="Vacherie B."/>
            <person name="Barbe V."/>
            <person name="Medigue C."/>
            <person name="Calteau A."/>
            <person name="Ghodhbane-Gtari F."/>
            <person name="Essoussi I."/>
            <person name="Nouioui I."/>
            <person name="Abbassi-Ghozzi I."/>
            <person name="Gtari M."/>
        </authorList>
    </citation>
    <scope>NUCLEOTIDE SEQUENCE [LARGE SCALE GENOMIC DNA]</scope>
    <source>
        <strain evidence="3">BC 501</strain>
    </source>
</reference>
<dbReference type="EMBL" id="FO203431">
    <property type="protein sequence ID" value="CCH87984.1"/>
    <property type="molecule type" value="Genomic_DNA"/>
</dbReference>
<name>I4EX71_MODI5</name>
<gene>
    <name evidence="2" type="ordered locus">MODMU_2555</name>
</gene>
<dbReference type="AlphaFoldDB" id="I4EX71"/>
<dbReference type="STRING" id="477641.MODMU_2555"/>
<proteinExistence type="predicted"/>
<dbReference type="HOGENOM" id="CLU_2880942_0_0_11"/>
<organism evidence="2 3">
    <name type="scientific">Modestobacter italicus (strain DSM 44449 / CECT 9708 / BC 501)</name>
    <dbReference type="NCBI Taxonomy" id="2732864"/>
    <lineage>
        <taxon>Bacteria</taxon>
        <taxon>Bacillati</taxon>
        <taxon>Actinomycetota</taxon>
        <taxon>Actinomycetes</taxon>
        <taxon>Geodermatophilales</taxon>
        <taxon>Geodermatophilaceae</taxon>
        <taxon>Modestobacter</taxon>
    </lineage>
</organism>
<protein>
    <submittedName>
        <fullName evidence="2">Uncharacterized protein</fullName>
    </submittedName>
</protein>
<sequence>MQRPGEAYWAGVKTRLLPALLVGLVVAVVVWWLFDDGFAFYGGLASFMTAALMPDRPSRSHRP</sequence>
<keyword evidence="1" id="KW-0812">Transmembrane</keyword>
<accession>I4EX71</accession>
<dbReference type="Proteomes" id="UP000006461">
    <property type="component" value="Chromosome"/>
</dbReference>
<evidence type="ECO:0000313" key="2">
    <source>
        <dbReference type="EMBL" id="CCH87984.1"/>
    </source>
</evidence>
<keyword evidence="3" id="KW-1185">Reference proteome</keyword>
<feature type="transmembrane region" description="Helical" evidence="1">
    <location>
        <begin position="12"/>
        <end position="32"/>
    </location>
</feature>
<keyword evidence="1" id="KW-0472">Membrane</keyword>
<evidence type="ECO:0000313" key="3">
    <source>
        <dbReference type="Proteomes" id="UP000006461"/>
    </source>
</evidence>
<keyword evidence="1" id="KW-1133">Transmembrane helix</keyword>